<sequence>MYYTKFNTRFCEIILAGDEKGLAHLHLNTGEGSRKFEIQEDWELNQAFFENIKTQILEFLDGSRETFDVRINPAGTEFQKKVWKQLRKIPFGRLVSYGEIAKQLGNSKASRAVGAANGKNPIPLIIPCHRVVGTNGKLTGFAHGLAIKEKLIGLEKGPAD</sequence>
<keyword evidence="3 9" id="KW-0963">Cytoplasm</keyword>
<feature type="domain" description="Methylguanine DNA methyltransferase ribonuclease-like" evidence="11">
    <location>
        <begin position="1"/>
        <end position="72"/>
    </location>
</feature>
<feature type="domain" description="Methylated-DNA-[protein]-cysteine S-methyltransferase DNA binding" evidence="10">
    <location>
        <begin position="77"/>
        <end position="156"/>
    </location>
</feature>
<evidence type="ECO:0000256" key="8">
    <source>
        <dbReference type="ARBA" id="ARBA00049348"/>
    </source>
</evidence>
<dbReference type="PROSITE" id="PS00374">
    <property type="entry name" value="MGMT"/>
    <property type="match status" value="1"/>
</dbReference>
<organism evidence="12 13">
    <name type="scientific">Desulfocicer vacuolatum DSM 3385</name>
    <dbReference type="NCBI Taxonomy" id="1121400"/>
    <lineage>
        <taxon>Bacteria</taxon>
        <taxon>Pseudomonadati</taxon>
        <taxon>Thermodesulfobacteriota</taxon>
        <taxon>Desulfobacteria</taxon>
        <taxon>Desulfobacterales</taxon>
        <taxon>Desulfobacteraceae</taxon>
        <taxon>Desulfocicer</taxon>
    </lineage>
</organism>
<evidence type="ECO:0000256" key="1">
    <source>
        <dbReference type="ARBA" id="ARBA00001286"/>
    </source>
</evidence>
<comment type="catalytic activity">
    <reaction evidence="1 9">
        <text>a 4-O-methyl-thymidine in DNA + L-cysteinyl-[protein] = a thymidine in DNA + S-methyl-L-cysteinyl-[protein]</text>
        <dbReference type="Rhea" id="RHEA:53428"/>
        <dbReference type="Rhea" id="RHEA-COMP:10131"/>
        <dbReference type="Rhea" id="RHEA-COMP:10132"/>
        <dbReference type="Rhea" id="RHEA-COMP:13555"/>
        <dbReference type="Rhea" id="RHEA-COMP:13556"/>
        <dbReference type="ChEBI" id="CHEBI:29950"/>
        <dbReference type="ChEBI" id="CHEBI:82612"/>
        <dbReference type="ChEBI" id="CHEBI:137386"/>
        <dbReference type="ChEBI" id="CHEBI:137387"/>
        <dbReference type="EC" id="2.1.1.63"/>
    </reaction>
</comment>
<feature type="active site" description="Nucleophile; methyl group acceptor" evidence="9">
    <location>
        <position position="128"/>
    </location>
</feature>
<keyword evidence="6 9" id="KW-0227">DNA damage</keyword>
<dbReference type="STRING" id="1121400.SAMN02746065_1393"/>
<dbReference type="InterPro" id="IPR036631">
    <property type="entry name" value="MGMT_N_sf"/>
</dbReference>
<dbReference type="FunFam" id="1.10.10.10:FF:000214">
    <property type="entry name" value="Methylated-DNA--protein-cysteine methyltransferase"/>
    <property type="match status" value="1"/>
</dbReference>
<dbReference type="RefSeq" id="WP_084071722.1">
    <property type="nucleotide sequence ID" value="NZ_FWXY01000039.1"/>
</dbReference>
<dbReference type="PANTHER" id="PTHR10815">
    <property type="entry name" value="METHYLATED-DNA--PROTEIN-CYSTEINE METHYLTRANSFERASE"/>
    <property type="match status" value="1"/>
</dbReference>
<dbReference type="Pfam" id="PF01035">
    <property type="entry name" value="DNA_binding_1"/>
    <property type="match status" value="1"/>
</dbReference>
<comment type="catalytic activity">
    <reaction evidence="8 9">
        <text>a 6-O-methyl-2'-deoxyguanosine in DNA + L-cysteinyl-[protein] = S-methyl-L-cysteinyl-[protein] + a 2'-deoxyguanosine in DNA</text>
        <dbReference type="Rhea" id="RHEA:24000"/>
        <dbReference type="Rhea" id="RHEA-COMP:10131"/>
        <dbReference type="Rhea" id="RHEA-COMP:10132"/>
        <dbReference type="Rhea" id="RHEA-COMP:11367"/>
        <dbReference type="Rhea" id="RHEA-COMP:11368"/>
        <dbReference type="ChEBI" id="CHEBI:29950"/>
        <dbReference type="ChEBI" id="CHEBI:82612"/>
        <dbReference type="ChEBI" id="CHEBI:85445"/>
        <dbReference type="ChEBI" id="CHEBI:85448"/>
        <dbReference type="EC" id="2.1.1.63"/>
    </reaction>
</comment>
<name>A0A1W2ES78_9BACT</name>
<keyword evidence="7 9" id="KW-0234">DNA repair</keyword>
<comment type="miscellaneous">
    <text evidence="9">This enzyme catalyzes only one turnover and therefore is not strictly catalytic. According to one definition, an enzyme is a biocatalyst that acts repeatedly and over many reaction cycles.</text>
</comment>
<dbReference type="EC" id="2.1.1.63" evidence="9"/>
<dbReference type="SUPFAM" id="SSF53155">
    <property type="entry name" value="Methylated DNA-protein cysteine methyltransferase domain"/>
    <property type="match status" value="1"/>
</dbReference>
<dbReference type="GO" id="GO:0005737">
    <property type="term" value="C:cytoplasm"/>
    <property type="evidence" value="ECO:0007669"/>
    <property type="project" value="UniProtKB-SubCell"/>
</dbReference>
<reference evidence="12 13" key="1">
    <citation type="submission" date="2017-04" db="EMBL/GenBank/DDBJ databases">
        <authorList>
            <person name="Afonso C.L."/>
            <person name="Miller P.J."/>
            <person name="Scott M.A."/>
            <person name="Spackman E."/>
            <person name="Goraichik I."/>
            <person name="Dimitrov K.M."/>
            <person name="Suarez D.L."/>
            <person name="Swayne D.E."/>
        </authorList>
    </citation>
    <scope>NUCLEOTIDE SEQUENCE [LARGE SCALE GENOMIC DNA]</scope>
    <source>
        <strain evidence="12 13">DSM 3385</strain>
    </source>
</reference>
<dbReference type="Gene3D" id="3.30.160.70">
    <property type="entry name" value="Methylated DNA-protein cysteine methyltransferase domain"/>
    <property type="match status" value="1"/>
</dbReference>
<dbReference type="Pfam" id="PF02870">
    <property type="entry name" value="Methyltransf_1N"/>
    <property type="match status" value="1"/>
</dbReference>
<dbReference type="InterPro" id="IPR008332">
    <property type="entry name" value="MethylG_MeTrfase_N"/>
</dbReference>
<dbReference type="GO" id="GO:0006307">
    <property type="term" value="P:DNA alkylation repair"/>
    <property type="evidence" value="ECO:0007669"/>
    <property type="project" value="UniProtKB-UniRule"/>
</dbReference>
<dbReference type="Gene3D" id="1.10.10.10">
    <property type="entry name" value="Winged helix-like DNA-binding domain superfamily/Winged helix DNA-binding domain"/>
    <property type="match status" value="1"/>
</dbReference>
<evidence type="ECO:0000256" key="6">
    <source>
        <dbReference type="ARBA" id="ARBA00022763"/>
    </source>
</evidence>
<dbReference type="HAMAP" id="MF_00772">
    <property type="entry name" value="OGT"/>
    <property type="match status" value="1"/>
</dbReference>
<evidence type="ECO:0000313" key="12">
    <source>
        <dbReference type="EMBL" id="SMD12008.1"/>
    </source>
</evidence>
<dbReference type="InterPro" id="IPR001497">
    <property type="entry name" value="MethylDNA_cys_MeTrfase_AS"/>
</dbReference>
<evidence type="ECO:0000313" key="13">
    <source>
        <dbReference type="Proteomes" id="UP000192418"/>
    </source>
</evidence>
<accession>A0A1W2ES78</accession>
<dbReference type="InterPro" id="IPR023546">
    <property type="entry name" value="MGMT"/>
</dbReference>
<dbReference type="PANTHER" id="PTHR10815:SF5">
    <property type="entry name" value="METHYLATED-DNA--PROTEIN-CYSTEINE METHYLTRANSFERASE"/>
    <property type="match status" value="1"/>
</dbReference>
<keyword evidence="5 9" id="KW-0808">Transferase</keyword>
<dbReference type="AlphaFoldDB" id="A0A1W2ES78"/>
<dbReference type="InterPro" id="IPR036217">
    <property type="entry name" value="MethylDNA_cys_MeTrfase_DNAb"/>
</dbReference>
<dbReference type="SUPFAM" id="SSF46767">
    <property type="entry name" value="Methylated DNA-protein cysteine methyltransferase, C-terminal domain"/>
    <property type="match status" value="1"/>
</dbReference>
<comment type="similarity">
    <text evidence="2 9">Belongs to the MGMT family.</text>
</comment>
<evidence type="ECO:0000259" key="10">
    <source>
        <dbReference type="Pfam" id="PF01035"/>
    </source>
</evidence>
<comment type="function">
    <text evidence="9">Involved in the cellular defense against the biological effects of O6-methylguanine (O6-MeG) and O4-methylthymine (O4-MeT) in DNA. Repairs the methylated nucleobase in DNA by stoichiometrically transferring the methyl group to a cysteine residue in the enzyme. This is a suicide reaction: the enzyme is irreversibly inactivated.</text>
</comment>
<dbReference type="OrthoDB" id="9802228at2"/>
<keyword evidence="13" id="KW-1185">Reference proteome</keyword>
<evidence type="ECO:0000259" key="11">
    <source>
        <dbReference type="Pfam" id="PF02870"/>
    </source>
</evidence>
<proteinExistence type="inferred from homology"/>
<evidence type="ECO:0000256" key="7">
    <source>
        <dbReference type="ARBA" id="ARBA00023204"/>
    </source>
</evidence>
<evidence type="ECO:0000256" key="4">
    <source>
        <dbReference type="ARBA" id="ARBA00022603"/>
    </source>
</evidence>
<dbReference type="CDD" id="cd06445">
    <property type="entry name" value="ATase"/>
    <property type="match status" value="1"/>
</dbReference>
<dbReference type="Proteomes" id="UP000192418">
    <property type="component" value="Unassembled WGS sequence"/>
</dbReference>
<dbReference type="NCBIfam" id="TIGR00589">
    <property type="entry name" value="ogt"/>
    <property type="match status" value="1"/>
</dbReference>
<evidence type="ECO:0000256" key="3">
    <source>
        <dbReference type="ARBA" id="ARBA00022490"/>
    </source>
</evidence>
<evidence type="ECO:0000256" key="2">
    <source>
        <dbReference type="ARBA" id="ARBA00008711"/>
    </source>
</evidence>
<dbReference type="GO" id="GO:0003908">
    <property type="term" value="F:methylated-DNA-[protein]-cysteine S-methyltransferase activity"/>
    <property type="evidence" value="ECO:0007669"/>
    <property type="project" value="UniProtKB-UniRule"/>
</dbReference>
<evidence type="ECO:0000256" key="9">
    <source>
        <dbReference type="HAMAP-Rule" id="MF_00772"/>
    </source>
</evidence>
<dbReference type="GO" id="GO:0032259">
    <property type="term" value="P:methylation"/>
    <property type="evidence" value="ECO:0007669"/>
    <property type="project" value="UniProtKB-KW"/>
</dbReference>
<dbReference type="InterPro" id="IPR036388">
    <property type="entry name" value="WH-like_DNA-bd_sf"/>
</dbReference>
<dbReference type="EMBL" id="FWXY01000039">
    <property type="protein sequence ID" value="SMD12008.1"/>
    <property type="molecule type" value="Genomic_DNA"/>
</dbReference>
<comment type="subcellular location">
    <subcellularLocation>
        <location evidence="9">Cytoplasm</location>
    </subcellularLocation>
</comment>
<keyword evidence="4 9" id="KW-0489">Methyltransferase</keyword>
<gene>
    <name evidence="12" type="ORF">SAMN02746065_1393</name>
</gene>
<protein>
    <recommendedName>
        <fullName evidence="9">Methylated-DNA--protein-cysteine methyltransferase</fullName>
        <ecNumber evidence="9">2.1.1.63</ecNumber>
    </recommendedName>
    <alternativeName>
        <fullName evidence="9">6-O-methylguanine-DNA methyltransferase</fullName>
        <shortName evidence="9">MGMT</shortName>
    </alternativeName>
    <alternativeName>
        <fullName evidence="9">O-6-methylguanine-DNA-alkyltransferase</fullName>
    </alternativeName>
</protein>
<evidence type="ECO:0000256" key="5">
    <source>
        <dbReference type="ARBA" id="ARBA00022679"/>
    </source>
</evidence>
<dbReference type="InterPro" id="IPR014048">
    <property type="entry name" value="MethylDNA_cys_MeTrfase_DNA-bd"/>
</dbReference>